<reference evidence="11" key="2">
    <citation type="submission" date="2023-02" db="EMBL/GenBank/DDBJ databases">
        <authorList>
            <person name="Swenson N.G."/>
            <person name="Wegrzyn J.L."/>
            <person name="Mcevoy S.L."/>
        </authorList>
    </citation>
    <scope>NUCLEOTIDE SEQUENCE</scope>
    <source>
        <strain evidence="11">91603</strain>
        <tissue evidence="11">Leaf</tissue>
    </source>
</reference>
<sequence>MEGDMFNVPIDIASQNSVVIDGIPNSLVGFNSIDLNNQNHLNRALAEFPMLSALQGEHISGIHTDLHITSDSRNYDSNALVTLLGRNAVRDASLGSSGPIDNMNFQEHLEGGTLISSTSLANLLAARSGLQENLNNLAISVPSIYPMDVFRNYIADDCSNDLNSSYATSVNCGYDEVLGHMNDKWDLENSCAPPHFGGKTSLRTGFQQFSSSTGNLHPNHYISSNAADVTTDCLYGSSEYSKELSLSLATSQPAIIGATNIPDQCSRISCSGATHHGLDTRRLCSEQASCNNKELSLSFGCYGPAQFSQFISGSKYLHAIQEILAQIGSYSLENLDEASYLNGERRIGENIPFSSSSHAAMDHDESPDVDSSFNVHVDSSSLKQTVEAKKTQLLTLLQVVDDRYNQCLDEIHTVVSAFHAATELNPQVHARFALHTVSFLYKNLRERISNQILAMGVYLDSECPRGKERVFEDSFIKEQWALQQLKRKEHQIWRPQRGLPEKSVSVLRAWMFQNFLHPYPKDAEKHLLAVKSGLTRSQVSNWFINARVRLWKPMIEEMYREMNRRKARRNNEEGSDSNNNRSRISINHQRLD</sequence>
<keyword evidence="7 8" id="KW-0539">Nucleus</keyword>
<feature type="region of interest" description="Disordered" evidence="9">
    <location>
        <begin position="565"/>
        <end position="592"/>
    </location>
</feature>
<evidence type="ECO:0000256" key="7">
    <source>
        <dbReference type="ARBA" id="ARBA00023242"/>
    </source>
</evidence>
<keyword evidence="5 8" id="KW-0371">Homeobox</keyword>
<proteinExistence type="inferred from homology"/>
<keyword evidence="12" id="KW-1185">Reference proteome</keyword>
<evidence type="ECO:0000313" key="12">
    <source>
        <dbReference type="Proteomes" id="UP001064489"/>
    </source>
</evidence>
<gene>
    <name evidence="11" type="ORF">LWI28_003497</name>
</gene>
<dbReference type="GO" id="GO:0005634">
    <property type="term" value="C:nucleus"/>
    <property type="evidence" value="ECO:0007669"/>
    <property type="project" value="UniProtKB-SubCell"/>
</dbReference>
<feature type="domain" description="Homeobox" evidence="10">
    <location>
        <begin position="490"/>
        <end position="553"/>
    </location>
</feature>
<dbReference type="AlphaFoldDB" id="A0AAD5J882"/>
<evidence type="ECO:0000256" key="9">
    <source>
        <dbReference type="SAM" id="MobiDB-lite"/>
    </source>
</evidence>
<dbReference type="InterPro" id="IPR008422">
    <property type="entry name" value="KN_HD"/>
</dbReference>
<evidence type="ECO:0000256" key="8">
    <source>
        <dbReference type="PROSITE-ProRule" id="PRU00108"/>
    </source>
</evidence>
<name>A0AAD5J882_ACENE</name>
<organism evidence="11 12">
    <name type="scientific">Acer negundo</name>
    <name type="common">Box elder</name>
    <dbReference type="NCBI Taxonomy" id="4023"/>
    <lineage>
        <taxon>Eukaryota</taxon>
        <taxon>Viridiplantae</taxon>
        <taxon>Streptophyta</taxon>
        <taxon>Embryophyta</taxon>
        <taxon>Tracheophyta</taxon>
        <taxon>Spermatophyta</taxon>
        <taxon>Magnoliopsida</taxon>
        <taxon>eudicotyledons</taxon>
        <taxon>Gunneridae</taxon>
        <taxon>Pentapetalae</taxon>
        <taxon>rosids</taxon>
        <taxon>malvids</taxon>
        <taxon>Sapindales</taxon>
        <taxon>Sapindaceae</taxon>
        <taxon>Hippocastanoideae</taxon>
        <taxon>Acereae</taxon>
        <taxon>Acer</taxon>
    </lineage>
</organism>
<evidence type="ECO:0000256" key="1">
    <source>
        <dbReference type="ARBA" id="ARBA00004123"/>
    </source>
</evidence>
<dbReference type="Proteomes" id="UP001064489">
    <property type="component" value="Chromosome 6"/>
</dbReference>
<comment type="subcellular location">
    <subcellularLocation>
        <location evidence="1 8">Nucleus</location>
    </subcellularLocation>
</comment>
<feature type="compositionally biased region" description="Low complexity" evidence="9">
    <location>
        <begin position="576"/>
        <end position="592"/>
    </location>
</feature>
<evidence type="ECO:0000259" key="10">
    <source>
        <dbReference type="PROSITE" id="PS50071"/>
    </source>
</evidence>
<protein>
    <recommendedName>
        <fullName evidence="10">Homeobox domain-containing protein</fullName>
    </recommendedName>
</protein>
<dbReference type="EMBL" id="JAJSOW010000004">
    <property type="protein sequence ID" value="KAI9191090.1"/>
    <property type="molecule type" value="Genomic_DNA"/>
</dbReference>
<evidence type="ECO:0000256" key="4">
    <source>
        <dbReference type="ARBA" id="ARBA00023125"/>
    </source>
</evidence>
<evidence type="ECO:0000256" key="6">
    <source>
        <dbReference type="ARBA" id="ARBA00023163"/>
    </source>
</evidence>
<dbReference type="InterPro" id="IPR006563">
    <property type="entry name" value="POX_dom"/>
</dbReference>
<evidence type="ECO:0000256" key="3">
    <source>
        <dbReference type="ARBA" id="ARBA00023015"/>
    </source>
</evidence>
<dbReference type="GO" id="GO:0003677">
    <property type="term" value="F:DNA binding"/>
    <property type="evidence" value="ECO:0007669"/>
    <property type="project" value="UniProtKB-UniRule"/>
</dbReference>
<dbReference type="SUPFAM" id="SSF46689">
    <property type="entry name" value="Homeodomain-like"/>
    <property type="match status" value="1"/>
</dbReference>
<comment type="caution">
    <text evidence="11">The sequence shown here is derived from an EMBL/GenBank/DDBJ whole genome shotgun (WGS) entry which is preliminary data.</text>
</comment>
<keyword evidence="6" id="KW-0804">Transcription</keyword>
<comment type="similarity">
    <text evidence="2">Belongs to the TALE/BELL homeobox family.</text>
</comment>
<dbReference type="CDD" id="cd00086">
    <property type="entry name" value="homeodomain"/>
    <property type="match status" value="1"/>
</dbReference>
<dbReference type="GO" id="GO:0006355">
    <property type="term" value="P:regulation of DNA-templated transcription"/>
    <property type="evidence" value="ECO:0007669"/>
    <property type="project" value="InterPro"/>
</dbReference>
<dbReference type="Gene3D" id="1.10.10.60">
    <property type="entry name" value="Homeodomain-like"/>
    <property type="match status" value="1"/>
</dbReference>
<dbReference type="SMART" id="SM00389">
    <property type="entry name" value="HOX"/>
    <property type="match status" value="1"/>
</dbReference>
<dbReference type="InterPro" id="IPR050224">
    <property type="entry name" value="TALE_homeobox"/>
</dbReference>
<keyword evidence="4 8" id="KW-0238">DNA-binding</keyword>
<evidence type="ECO:0000256" key="5">
    <source>
        <dbReference type="ARBA" id="ARBA00023155"/>
    </source>
</evidence>
<dbReference type="PROSITE" id="PS50071">
    <property type="entry name" value="HOMEOBOX_2"/>
    <property type="match status" value="1"/>
</dbReference>
<dbReference type="SMART" id="SM00574">
    <property type="entry name" value="POX"/>
    <property type="match status" value="1"/>
</dbReference>
<accession>A0AAD5J882</accession>
<dbReference type="Pfam" id="PF07526">
    <property type="entry name" value="POX"/>
    <property type="match status" value="1"/>
</dbReference>
<reference evidence="11" key="1">
    <citation type="journal article" date="2022" name="Plant J.">
        <title>Strategies of tolerance reflected in two North American maple genomes.</title>
        <authorList>
            <person name="McEvoy S.L."/>
            <person name="Sezen U.U."/>
            <person name="Trouern-Trend A."/>
            <person name="McMahon S.M."/>
            <person name="Schaberg P.G."/>
            <person name="Yang J."/>
            <person name="Wegrzyn J.L."/>
            <person name="Swenson N.G."/>
        </authorList>
    </citation>
    <scope>NUCLEOTIDE SEQUENCE</scope>
    <source>
        <strain evidence="11">91603</strain>
    </source>
</reference>
<feature type="DNA-binding region" description="Homeobox" evidence="8">
    <location>
        <begin position="492"/>
        <end position="554"/>
    </location>
</feature>
<evidence type="ECO:0000313" key="11">
    <source>
        <dbReference type="EMBL" id="KAI9191090.1"/>
    </source>
</evidence>
<keyword evidence="3" id="KW-0805">Transcription regulation</keyword>
<evidence type="ECO:0000256" key="2">
    <source>
        <dbReference type="ARBA" id="ARBA00006454"/>
    </source>
</evidence>
<dbReference type="InterPro" id="IPR009057">
    <property type="entry name" value="Homeodomain-like_sf"/>
</dbReference>
<dbReference type="InterPro" id="IPR001356">
    <property type="entry name" value="HD"/>
</dbReference>
<dbReference type="Pfam" id="PF05920">
    <property type="entry name" value="Homeobox_KN"/>
    <property type="match status" value="1"/>
</dbReference>
<dbReference type="PANTHER" id="PTHR11850">
    <property type="entry name" value="HOMEOBOX PROTEIN TRANSCRIPTION FACTORS"/>
    <property type="match status" value="1"/>
</dbReference>